<organism evidence="5 6">
    <name type="scientific">Feifania hominis</name>
    <dbReference type="NCBI Taxonomy" id="2763660"/>
    <lineage>
        <taxon>Bacteria</taxon>
        <taxon>Bacillati</taxon>
        <taxon>Bacillota</taxon>
        <taxon>Clostridia</taxon>
        <taxon>Eubacteriales</taxon>
        <taxon>Feifaniaceae</taxon>
        <taxon>Feifania</taxon>
    </lineage>
</organism>
<dbReference type="Proteomes" id="UP000620366">
    <property type="component" value="Unassembled WGS sequence"/>
</dbReference>
<dbReference type="CDD" id="cd07377">
    <property type="entry name" value="WHTH_GntR"/>
    <property type="match status" value="1"/>
</dbReference>
<evidence type="ECO:0000259" key="4">
    <source>
        <dbReference type="PROSITE" id="PS50949"/>
    </source>
</evidence>
<keyword evidence="1" id="KW-0805">Transcription regulation</keyword>
<protein>
    <submittedName>
        <fullName evidence="5">GntR family transcriptional regulator</fullName>
    </submittedName>
</protein>
<evidence type="ECO:0000256" key="3">
    <source>
        <dbReference type="ARBA" id="ARBA00023163"/>
    </source>
</evidence>
<dbReference type="Pfam" id="PF00392">
    <property type="entry name" value="GntR"/>
    <property type="match status" value="1"/>
</dbReference>
<dbReference type="PANTHER" id="PTHR38445">
    <property type="entry name" value="HTH-TYPE TRANSCRIPTIONAL REPRESSOR YTRA"/>
    <property type="match status" value="1"/>
</dbReference>
<evidence type="ECO:0000256" key="1">
    <source>
        <dbReference type="ARBA" id="ARBA00023015"/>
    </source>
</evidence>
<sequence length="123" mass="13678">MSDGFNPNLPIYLQMVSDIKLRIASGALAPGERLESVRDMSKTYGVNPNTAQRALSELEREGLVYSERTSGRFITEDVVLIKAIREDLANSQVTQFLDQMASLGFTAEELLAIIERKLTKEGK</sequence>
<evidence type="ECO:0000313" key="6">
    <source>
        <dbReference type="Proteomes" id="UP000620366"/>
    </source>
</evidence>
<dbReference type="PANTHER" id="PTHR38445:SF6">
    <property type="entry name" value="GNTR-FAMILY TRANSCRIPTIONAL REGULATOR"/>
    <property type="match status" value="1"/>
</dbReference>
<dbReference type="InterPro" id="IPR036388">
    <property type="entry name" value="WH-like_DNA-bd_sf"/>
</dbReference>
<dbReference type="GO" id="GO:0003700">
    <property type="term" value="F:DNA-binding transcription factor activity"/>
    <property type="evidence" value="ECO:0007669"/>
    <property type="project" value="InterPro"/>
</dbReference>
<keyword evidence="3" id="KW-0804">Transcription</keyword>
<accession>A0A926DFF5</accession>
<dbReference type="SUPFAM" id="SSF46785">
    <property type="entry name" value="Winged helix' DNA-binding domain"/>
    <property type="match status" value="1"/>
</dbReference>
<dbReference type="AlphaFoldDB" id="A0A926DFF5"/>
<dbReference type="InterPro" id="IPR000524">
    <property type="entry name" value="Tscrpt_reg_HTH_GntR"/>
</dbReference>
<gene>
    <name evidence="5" type="ORF">H8695_10910</name>
</gene>
<reference evidence="5" key="1">
    <citation type="submission" date="2020-08" db="EMBL/GenBank/DDBJ databases">
        <title>Genome public.</title>
        <authorList>
            <person name="Liu C."/>
            <person name="Sun Q."/>
        </authorList>
    </citation>
    <scope>NUCLEOTIDE SEQUENCE</scope>
    <source>
        <strain evidence="5">BX7</strain>
    </source>
</reference>
<comment type="caution">
    <text evidence="5">The sequence shown here is derived from an EMBL/GenBank/DDBJ whole genome shotgun (WGS) entry which is preliminary data.</text>
</comment>
<proteinExistence type="predicted"/>
<evidence type="ECO:0000313" key="5">
    <source>
        <dbReference type="EMBL" id="MBC8537196.1"/>
    </source>
</evidence>
<evidence type="ECO:0000256" key="2">
    <source>
        <dbReference type="ARBA" id="ARBA00023125"/>
    </source>
</evidence>
<dbReference type="GO" id="GO:0003677">
    <property type="term" value="F:DNA binding"/>
    <property type="evidence" value="ECO:0007669"/>
    <property type="project" value="UniProtKB-KW"/>
</dbReference>
<dbReference type="RefSeq" id="WP_249301609.1">
    <property type="nucleotide sequence ID" value="NZ_JACRSP010000005.1"/>
</dbReference>
<dbReference type="SMART" id="SM00345">
    <property type="entry name" value="HTH_GNTR"/>
    <property type="match status" value="1"/>
</dbReference>
<name>A0A926DFF5_9FIRM</name>
<keyword evidence="6" id="KW-1185">Reference proteome</keyword>
<dbReference type="Gene3D" id="1.10.10.10">
    <property type="entry name" value="Winged helix-like DNA-binding domain superfamily/Winged helix DNA-binding domain"/>
    <property type="match status" value="1"/>
</dbReference>
<keyword evidence="2" id="KW-0238">DNA-binding</keyword>
<dbReference type="PROSITE" id="PS50949">
    <property type="entry name" value="HTH_GNTR"/>
    <property type="match status" value="1"/>
</dbReference>
<feature type="domain" description="HTH gntR-type" evidence="4">
    <location>
        <begin position="9"/>
        <end position="77"/>
    </location>
</feature>
<dbReference type="EMBL" id="JACRSP010000005">
    <property type="protein sequence ID" value="MBC8537196.1"/>
    <property type="molecule type" value="Genomic_DNA"/>
</dbReference>
<dbReference type="InterPro" id="IPR036390">
    <property type="entry name" value="WH_DNA-bd_sf"/>
</dbReference>